<evidence type="ECO:0000313" key="2">
    <source>
        <dbReference type="EMBL" id="SEE60469.1"/>
    </source>
</evidence>
<comment type="caution">
    <text evidence="1">The sequence shown here is derived from an EMBL/GenBank/DDBJ whole genome shotgun (WGS) entry which is preliminary data.</text>
</comment>
<dbReference type="EMBL" id="LGBR01000001">
    <property type="protein sequence ID" value="KOY50539.1"/>
    <property type="molecule type" value="Genomic_DNA"/>
</dbReference>
<dbReference type="Proteomes" id="UP000037716">
    <property type="component" value="Unassembled WGS sequence"/>
</dbReference>
<sequence>MFTEYKKLPNNARVWIYQANREFTNKEIDFISTKTQQFINSWTRHGDNLKGSFTIKYNQFLVLAVDESFNNVSGCSIDSSVRFIQQLQNDLNIDLMDKMNVTFKDNDTINLVKLSDFQKYAKEDKITKDTIVFNNMVNTKEDFEQKWEIPARESWHNRFLV</sequence>
<proteinExistence type="predicted"/>
<reference evidence="1 3" key="1">
    <citation type="submission" date="2015-07" db="EMBL/GenBank/DDBJ databases">
        <title>Genome of Polaribacter dokdonenesis DSW-5, isolated from seawater off Dokdo in Korea.</title>
        <authorList>
            <person name="Yoon K."/>
            <person name="Song J.Y."/>
            <person name="Kim J.F."/>
        </authorList>
    </citation>
    <scope>NUCLEOTIDE SEQUENCE [LARGE SCALE GENOMIC DNA]</scope>
    <source>
        <strain evidence="1 3">DSW-5</strain>
    </source>
</reference>
<evidence type="ECO:0000313" key="1">
    <source>
        <dbReference type="EMBL" id="KOY50539.1"/>
    </source>
</evidence>
<organism evidence="1 3">
    <name type="scientific">Polaribacter dokdonensis DSW-5</name>
    <dbReference type="NCBI Taxonomy" id="1300348"/>
    <lineage>
        <taxon>Bacteria</taxon>
        <taxon>Pseudomonadati</taxon>
        <taxon>Bacteroidota</taxon>
        <taxon>Flavobacteriia</taxon>
        <taxon>Flavobacteriales</taxon>
        <taxon>Flavobacteriaceae</taxon>
    </lineage>
</organism>
<dbReference type="Proteomes" id="UP000183071">
    <property type="component" value="Unassembled WGS sequence"/>
</dbReference>
<dbReference type="RefSeq" id="WP_053972824.1">
    <property type="nucleotide sequence ID" value="NZ_FNUE01000002.1"/>
</dbReference>
<gene>
    <name evidence="1" type="ORF">I602_99</name>
    <name evidence="2" type="ORF">SAMN05444353_2665</name>
</gene>
<dbReference type="OrthoDB" id="978691at2"/>
<evidence type="ECO:0000313" key="4">
    <source>
        <dbReference type="Proteomes" id="UP000183071"/>
    </source>
</evidence>
<dbReference type="AlphaFoldDB" id="A0A0M9CEH9"/>
<accession>A0A0M9CEH9</accession>
<dbReference type="EMBL" id="FNUE01000002">
    <property type="protein sequence ID" value="SEE60469.1"/>
    <property type="molecule type" value="Genomic_DNA"/>
</dbReference>
<dbReference type="PATRIC" id="fig|1300348.6.peg.101"/>
<name>A0A0M9CEH9_9FLAO</name>
<keyword evidence="4" id="KW-1185">Reference proteome</keyword>
<evidence type="ECO:0000313" key="3">
    <source>
        <dbReference type="Proteomes" id="UP000037716"/>
    </source>
</evidence>
<dbReference type="STRING" id="1300348.I602_99"/>
<protein>
    <submittedName>
        <fullName evidence="1">ABC transporter ATPase</fullName>
    </submittedName>
</protein>
<reference evidence="2 4" key="2">
    <citation type="submission" date="2016-10" db="EMBL/GenBank/DDBJ databases">
        <authorList>
            <person name="Varghese N."/>
            <person name="Submissions S."/>
        </authorList>
    </citation>
    <scope>NUCLEOTIDE SEQUENCE [LARGE SCALE GENOMIC DNA]</scope>
    <source>
        <strain evidence="2 4">DSW-5</strain>
    </source>
</reference>